<gene>
    <name evidence="4" type="ORF">chiPu_0029906</name>
</gene>
<dbReference type="PANTHER" id="PTHR43195:SF1">
    <property type="entry name" value="FI06132P-RELATED"/>
    <property type="match status" value="1"/>
</dbReference>
<evidence type="ECO:0000313" key="5">
    <source>
        <dbReference type="Proteomes" id="UP000287033"/>
    </source>
</evidence>
<dbReference type="EMBL" id="BEZZ01169644">
    <property type="protein sequence ID" value="GCC45628.1"/>
    <property type="molecule type" value="Genomic_DNA"/>
</dbReference>
<protein>
    <recommendedName>
        <fullName evidence="3">Transketolase N-terminal domain-containing protein</fullName>
    </recommendedName>
</protein>
<dbReference type="SUPFAM" id="SSF52518">
    <property type="entry name" value="Thiamin diphosphate-binding fold (THDP-binding)"/>
    <property type="match status" value="1"/>
</dbReference>
<sequence>MAYTGKYFDKASYRVYCLIGDGESSEGSIWEAMAFASFYKLDNLVAIFDVNRLGQSEAAPLKHDMDVYRRRCESFG</sequence>
<accession>A0A401TSN5</accession>
<dbReference type="InterPro" id="IPR051424">
    <property type="entry name" value="Transketolase-like"/>
</dbReference>
<dbReference type="Gene3D" id="3.40.50.970">
    <property type="match status" value="1"/>
</dbReference>
<evidence type="ECO:0000256" key="2">
    <source>
        <dbReference type="ARBA" id="ARBA00023052"/>
    </source>
</evidence>
<dbReference type="InterPro" id="IPR005474">
    <property type="entry name" value="Transketolase_N"/>
</dbReference>
<dbReference type="OrthoDB" id="10267175at2759"/>
<keyword evidence="1" id="KW-0808">Transferase</keyword>
<dbReference type="GO" id="GO:0004802">
    <property type="term" value="F:transketolase activity"/>
    <property type="evidence" value="ECO:0007669"/>
    <property type="project" value="TreeGrafter"/>
</dbReference>
<keyword evidence="5" id="KW-1185">Reference proteome</keyword>
<feature type="domain" description="Transketolase N-terminal" evidence="3">
    <location>
        <begin position="8"/>
        <end position="55"/>
    </location>
</feature>
<comment type="caution">
    <text evidence="4">The sequence shown here is derived from an EMBL/GenBank/DDBJ whole genome shotgun (WGS) entry which is preliminary data.</text>
</comment>
<evidence type="ECO:0000259" key="3">
    <source>
        <dbReference type="Pfam" id="PF00456"/>
    </source>
</evidence>
<dbReference type="Proteomes" id="UP000287033">
    <property type="component" value="Unassembled WGS sequence"/>
</dbReference>
<dbReference type="GO" id="GO:0030976">
    <property type="term" value="F:thiamine pyrophosphate binding"/>
    <property type="evidence" value="ECO:0007669"/>
    <property type="project" value="TreeGrafter"/>
</dbReference>
<proteinExistence type="predicted"/>
<dbReference type="AlphaFoldDB" id="A0A401TSN5"/>
<name>A0A401TSN5_CHIPU</name>
<feature type="non-terminal residue" evidence="4">
    <location>
        <position position="76"/>
    </location>
</feature>
<evidence type="ECO:0000313" key="4">
    <source>
        <dbReference type="EMBL" id="GCC45628.1"/>
    </source>
</evidence>
<reference evidence="4 5" key="1">
    <citation type="journal article" date="2018" name="Nat. Ecol. Evol.">
        <title>Shark genomes provide insights into elasmobranch evolution and the origin of vertebrates.</title>
        <authorList>
            <person name="Hara Y"/>
            <person name="Yamaguchi K"/>
            <person name="Onimaru K"/>
            <person name="Kadota M"/>
            <person name="Koyanagi M"/>
            <person name="Keeley SD"/>
            <person name="Tatsumi K"/>
            <person name="Tanaka K"/>
            <person name="Motone F"/>
            <person name="Kageyama Y"/>
            <person name="Nozu R"/>
            <person name="Adachi N"/>
            <person name="Nishimura O"/>
            <person name="Nakagawa R"/>
            <person name="Tanegashima C"/>
            <person name="Kiyatake I"/>
            <person name="Matsumoto R"/>
            <person name="Murakumo K"/>
            <person name="Nishida K"/>
            <person name="Terakita A"/>
            <person name="Kuratani S"/>
            <person name="Sato K"/>
            <person name="Hyodo S Kuraku.S."/>
        </authorList>
    </citation>
    <scope>NUCLEOTIDE SEQUENCE [LARGE SCALE GENOMIC DNA]</scope>
</reference>
<keyword evidence="2" id="KW-0786">Thiamine pyrophosphate</keyword>
<dbReference type="PANTHER" id="PTHR43195">
    <property type="entry name" value="TRANSKETOLASE"/>
    <property type="match status" value="1"/>
</dbReference>
<organism evidence="4 5">
    <name type="scientific">Chiloscyllium punctatum</name>
    <name type="common">Brownbanded bambooshark</name>
    <name type="synonym">Hemiscyllium punctatum</name>
    <dbReference type="NCBI Taxonomy" id="137246"/>
    <lineage>
        <taxon>Eukaryota</taxon>
        <taxon>Metazoa</taxon>
        <taxon>Chordata</taxon>
        <taxon>Craniata</taxon>
        <taxon>Vertebrata</taxon>
        <taxon>Chondrichthyes</taxon>
        <taxon>Elasmobranchii</taxon>
        <taxon>Galeomorphii</taxon>
        <taxon>Galeoidea</taxon>
        <taxon>Orectolobiformes</taxon>
        <taxon>Hemiscylliidae</taxon>
        <taxon>Chiloscyllium</taxon>
    </lineage>
</organism>
<evidence type="ECO:0000256" key="1">
    <source>
        <dbReference type="ARBA" id="ARBA00022679"/>
    </source>
</evidence>
<dbReference type="STRING" id="137246.A0A401TSN5"/>
<dbReference type="InterPro" id="IPR029061">
    <property type="entry name" value="THDP-binding"/>
</dbReference>
<dbReference type="Pfam" id="PF00456">
    <property type="entry name" value="Transketolase_N"/>
    <property type="match status" value="1"/>
</dbReference>